<reference evidence="14 15" key="1">
    <citation type="submission" date="2024-01" db="EMBL/GenBank/DDBJ databases">
        <title>The complete chloroplast genome sequence of Lithospermum erythrorhizon: insights into the phylogenetic relationship among Boraginaceae species and the maternal lineages of purple gromwells.</title>
        <authorList>
            <person name="Okada T."/>
            <person name="Watanabe K."/>
        </authorList>
    </citation>
    <scope>NUCLEOTIDE SEQUENCE [LARGE SCALE GENOMIC DNA]</scope>
</reference>
<comment type="caution">
    <text evidence="14">The sequence shown here is derived from an EMBL/GenBank/DDBJ whole genome shotgun (WGS) entry which is preliminary data.</text>
</comment>
<evidence type="ECO:0000256" key="2">
    <source>
        <dbReference type="ARBA" id="ARBA00004586"/>
    </source>
</evidence>
<dbReference type="Proteomes" id="UP001454036">
    <property type="component" value="Unassembled WGS sequence"/>
</dbReference>
<dbReference type="PANTHER" id="PTHR21528">
    <property type="entry name" value="DEHYDRODOLICHYL DIPHOSPHATE SYNTHASE COMPLEX SUBUNIT NUS1"/>
    <property type="match status" value="1"/>
</dbReference>
<keyword evidence="15" id="KW-1185">Reference proteome</keyword>
<evidence type="ECO:0000256" key="7">
    <source>
        <dbReference type="ARBA" id="ARBA00022692"/>
    </source>
</evidence>
<evidence type="ECO:0000313" key="15">
    <source>
        <dbReference type="Proteomes" id="UP001454036"/>
    </source>
</evidence>
<evidence type="ECO:0000256" key="11">
    <source>
        <dbReference type="ARBA" id="ARBA00023136"/>
    </source>
</evidence>
<evidence type="ECO:0000256" key="10">
    <source>
        <dbReference type="ARBA" id="ARBA00022989"/>
    </source>
</evidence>
<dbReference type="SUPFAM" id="SSF64005">
    <property type="entry name" value="Undecaprenyl diphosphate synthase"/>
    <property type="match status" value="1"/>
</dbReference>
<keyword evidence="10 13" id="KW-1133">Transmembrane helix</keyword>
<evidence type="ECO:0000256" key="8">
    <source>
        <dbReference type="ARBA" id="ARBA00022824"/>
    </source>
</evidence>
<dbReference type="EC" id="2.5.1.87" evidence="5"/>
<dbReference type="AlphaFoldDB" id="A0AAV3RXX9"/>
<keyword evidence="11 13" id="KW-0472">Membrane</keyword>
<dbReference type="EMBL" id="BAABME010013860">
    <property type="protein sequence ID" value="GAA0186598.1"/>
    <property type="molecule type" value="Genomic_DNA"/>
</dbReference>
<keyword evidence="7 13" id="KW-0812">Transmembrane</keyword>
<evidence type="ECO:0000256" key="12">
    <source>
        <dbReference type="ARBA" id="ARBA00047353"/>
    </source>
</evidence>
<dbReference type="Gene3D" id="3.40.1180.10">
    <property type="entry name" value="Decaprenyl diphosphate synthase-like"/>
    <property type="match status" value="1"/>
</dbReference>
<dbReference type="GO" id="GO:0045547">
    <property type="term" value="F:ditrans,polycis-polyprenyl diphosphate synthase [(2E,6E)-farnesyl diphosphate specific] activity"/>
    <property type="evidence" value="ECO:0007669"/>
    <property type="project" value="UniProtKB-EC"/>
</dbReference>
<evidence type="ECO:0000256" key="4">
    <source>
        <dbReference type="ARBA" id="ARBA00005432"/>
    </source>
</evidence>
<accession>A0AAV3RXX9</accession>
<evidence type="ECO:0000256" key="9">
    <source>
        <dbReference type="ARBA" id="ARBA00022842"/>
    </source>
</evidence>
<keyword evidence="9" id="KW-0460">Magnesium</keyword>
<evidence type="ECO:0000256" key="3">
    <source>
        <dbReference type="ARBA" id="ARBA00004922"/>
    </source>
</evidence>
<name>A0AAV3RXX9_LITER</name>
<feature type="transmembrane region" description="Helical" evidence="13">
    <location>
        <begin position="20"/>
        <end position="46"/>
    </location>
</feature>
<evidence type="ECO:0000256" key="13">
    <source>
        <dbReference type="SAM" id="Phobius"/>
    </source>
</evidence>
<evidence type="ECO:0000313" key="14">
    <source>
        <dbReference type="EMBL" id="GAA0186598.1"/>
    </source>
</evidence>
<gene>
    <name evidence="14" type="ORF">LIER_33886</name>
</gene>
<dbReference type="GO" id="GO:1904423">
    <property type="term" value="C:dehydrodolichyl diphosphate synthase complex"/>
    <property type="evidence" value="ECO:0007669"/>
    <property type="project" value="InterPro"/>
</dbReference>
<comment type="similarity">
    <text evidence="4">Belongs to the UPP synthase family.</text>
</comment>
<dbReference type="InterPro" id="IPR036424">
    <property type="entry name" value="UPP_synth-like_sf"/>
</dbReference>
<comment type="pathway">
    <text evidence="3">Protein modification; protein glycosylation.</text>
</comment>
<comment type="cofactor">
    <cofactor evidence="1">
        <name>Mg(2+)</name>
        <dbReference type="ChEBI" id="CHEBI:18420"/>
    </cofactor>
</comment>
<comment type="subcellular location">
    <subcellularLocation>
        <location evidence="2">Endoplasmic reticulum membrane</location>
    </subcellularLocation>
</comment>
<sequence length="241" mass="27384">MMRVMDSGGQMQKPNSCGDIGLRLLWNILHWVLNIFFMIVSLAQMLQSFLISNSSYQTLNIHKLKYLGVAIDSEEAKQTQKVARLLEWLTSIGVKNVCLYDTEGILTKSKDTITECQDVRNSLSHQNVEVEFTSFHDGKEAVTKAANFLFKKYYLHSNQEKSTLAELHMGEALEATGCGGPEPDLLLIYAPTRIHLGFPAWRIRYTEIVHMGSLNSMKFGLLIKAIHKFTMVRQNYGNNSY</sequence>
<protein>
    <recommendedName>
        <fullName evidence="5">ditrans,polycis-polyprenyl diphosphate synthase [(2E,6E)-farnesyldiphosphate specific]</fullName>
        <ecNumber evidence="5">2.5.1.87</ecNumber>
    </recommendedName>
</protein>
<keyword evidence="8" id="KW-0256">Endoplasmic reticulum</keyword>
<keyword evidence="6" id="KW-0808">Transferase</keyword>
<proteinExistence type="inferred from homology"/>
<dbReference type="PANTHER" id="PTHR21528:SF0">
    <property type="entry name" value="DEHYDRODOLICHYL DIPHOSPHATE SYNTHASE COMPLEX SUBUNIT NUS1"/>
    <property type="match status" value="1"/>
</dbReference>
<comment type="catalytic activity">
    <reaction evidence="12">
        <text>n isopentenyl diphosphate + (2E,6E)-farnesyl diphosphate = a di-trans,poly-cis-polyprenyl diphosphate + n diphosphate</text>
        <dbReference type="Rhea" id="RHEA:53008"/>
        <dbReference type="Rhea" id="RHEA-COMP:19494"/>
        <dbReference type="ChEBI" id="CHEBI:33019"/>
        <dbReference type="ChEBI" id="CHEBI:128769"/>
        <dbReference type="ChEBI" id="CHEBI:136960"/>
        <dbReference type="ChEBI" id="CHEBI:175763"/>
        <dbReference type="EC" id="2.5.1.87"/>
    </reaction>
</comment>
<evidence type="ECO:0000256" key="5">
    <source>
        <dbReference type="ARBA" id="ARBA00012596"/>
    </source>
</evidence>
<dbReference type="InterPro" id="IPR038887">
    <property type="entry name" value="Nus1/NgBR"/>
</dbReference>
<evidence type="ECO:0000256" key="6">
    <source>
        <dbReference type="ARBA" id="ARBA00022679"/>
    </source>
</evidence>
<evidence type="ECO:0000256" key="1">
    <source>
        <dbReference type="ARBA" id="ARBA00001946"/>
    </source>
</evidence>
<organism evidence="14 15">
    <name type="scientific">Lithospermum erythrorhizon</name>
    <name type="common">Purple gromwell</name>
    <name type="synonym">Lithospermum officinale var. erythrorhizon</name>
    <dbReference type="NCBI Taxonomy" id="34254"/>
    <lineage>
        <taxon>Eukaryota</taxon>
        <taxon>Viridiplantae</taxon>
        <taxon>Streptophyta</taxon>
        <taxon>Embryophyta</taxon>
        <taxon>Tracheophyta</taxon>
        <taxon>Spermatophyta</taxon>
        <taxon>Magnoliopsida</taxon>
        <taxon>eudicotyledons</taxon>
        <taxon>Gunneridae</taxon>
        <taxon>Pentapetalae</taxon>
        <taxon>asterids</taxon>
        <taxon>lamiids</taxon>
        <taxon>Boraginales</taxon>
        <taxon>Boraginaceae</taxon>
        <taxon>Boraginoideae</taxon>
        <taxon>Lithospermeae</taxon>
        <taxon>Lithospermum</taxon>
    </lineage>
</organism>
<dbReference type="GO" id="GO:0005789">
    <property type="term" value="C:endoplasmic reticulum membrane"/>
    <property type="evidence" value="ECO:0007669"/>
    <property type="project" value="UniProtKB-SubCell"/>
</dbReference>